<reference evidence="1" key="1">
    <citation type="submission" date="2024-09" db="EMBL/GenBank/DDBJ databases">
        <title>Draft Genome Sequences of Neofusicoccum parvum.</title>
        <authorList>
            <person name="Ashida A."/>
            <person name="Camagna M."/>
            <person name="Tanaka A."/>
            <person name="Takemoto D."/>
        </authorList>
    </citation>
    <scope>NUCLEOTIDE SEQUENCE</scope>
    <source>
        <strain evidence="1">PPO83</strain>
    </source>
</reference>
<name>A0ACB5RV48_9PEZI</name>
<comment type="caution">
    <text evidence="1">The sequence shown here is derived from an EMBL/GenBank/DDBJ whole genome shotgun (WGS) entry which is preliminary data.</text>
</comment>
<proteinExistence type="predicted"/>
<evidence type="ECO:0000313" key="1">
    <source>
        <dbReference type="EMBL" id="GME24407.1"/>
    </source>
</evidence>
<protein>
    <submittedName>
        <fullName evidence="1">Uncharacterized protein</fullName>
    </submittedName>
</protein>
<accession>A0ACB5RV48</accession>
<keyword evidence="2" id="KW-1185">Reference proteome</keyword>
<dbReference type="Proteomes" id="UP001165186">
    <property type="component" value="Unassembled WGS sequence"/>
</dbReference>
<organism evidence="1 2">
    <name type="scientific">Neofusicoccum parvum</name>
    <dbReference type="NCBI Taxonomy" id="310453"/>
    <lineage>
        <taxon>Eukaryota</taxon>
        <taxon>Fungi</taxon>
        <taxon>Dikarya</taxon>
        <taxon>Ascomycota</taxon>
        <taxon>Pezizomycotina</taxon>
        <taxon>Dothideomycetes</taxon>
        <taxon>Dothideomycetes incertae sedis</taxon>
        <taxon>Botryosphaeriales</taxon>
        <taxon>Botryosphaeriaceae</taxon>
        <taxon>Neofusicoccum</taxon>
    </lineage>
</organism>
<sequence length="150" mass="16636">MSFRIVSRTCARQARQAVSTTLRPHSTSSRPSTALRAAPSSRVSYRHASVVSNQSRLFSSKSIADEKIEEIQELDEFEIAAEETEGNTVYAADDRAAAREALDQLKDAYEAVVEGQNREVADEVRRRIGQRIRELDNAVIAMEEAASHGD</sequence>
<evidence type="ECO:0000313" key="2">
    <source>
        <dbReference type="Proteomes" id="UP001165186"/>
    </source>
</evidence>
<dbReference type="EMBL" id="BSXG01000013">
    <property type="protein sequence ID" value="GME24407.1"/>
    <property type="molecule type" value="Genomic_DNA"/>
</dbReference>
<gene>
    <name evidence="1" type="primary">g10430</name>
    <name evidence="1" type="ORF">NpPPO83_00010430</name>
</gene>